<proteinExistence type="predicted"/>
<reference evidence="3 4" key="1">
    <citation type="submission" date="2016-10" db="EMBL/GenBank/DDBJ databases">
        <title>Genome sequence of the ascomycete fungus Penicillium subrubescens.</title>
        <authorList>
            <person name="De Vries R.P."/>
            <person name="Peng M."/>
            <person name="Dilokpimol A."/>
            <person name="Hilden K."/>
            <person name="Makela M.R."/>
            <person name="Grigoriev I."/>
            <person name="Riley R."/>
            <person name="Granchi Z."/>
        </authorList>
    </citation>
    <scope>NUCLEOTIDE SEQUENCE [LARGE SCALE GENOMIC DNA]</scope>
    <source>
        <strain evidence="3 4">CBS 132785</strain>
    </source>
</reference>
<protein>
    <submittedName>
        <fullName evidence="3">Uncharacterized protein</fullName>
    </submittedName>
</protein>
<dbReference type="AlphaFoldDB" id="A0A1Q5TH55"/>
<comment type="caution">
    <text evidence="3">The sequence shown here is derived from an EMBL/GenBank/DDBJ whole genome shotgun (WGS) entry which is preliminary data.</text>
</comment>
<name>A0A1Q5TH55_9EURO</name>
<accession>A0A1Q5TH55</accession>
<evidence type="ECO:0000256" key="1">
    <source>
        <dbReference type="SAM" id="MobiDB-lite"/>
    </source>
</evidence>
<dbReference type="OrthoDB" id="10398026at2759"/>
<evidence type="ECO:0000313" key="3">
    <source>
        <dbReference type="EMBL" id="OKO99576.1"/>
    </source>
</evidence>
<keyword evidence="4" id="KW-1185">Reference proteome</keyword>
<evidence type="ECO:0000313" key="4">
    <source>
        <dbReference type="Proteomes" id="UP000186955"/>
    </source>
</evidence>
<evidence type="ECO:0000256" key="2">
    <source>
        <dbReference type="SAM" id="Phobius"/>
    </source>
</evidence>
<feature type="transmembrane region" description="Helical" evidence="2">
    <location>
        <begin position="28"/>
        <end position="51"/>
    </location>
</feature>
<keyword evidence="2" id="KW-0472">Membrane</keyword>
<organism evidence="3 4">
    <name type="scientific">Penicillium subrubescens</name>
    <dbReference type="NCBI Taxonomy" id="1316194"/>
    <lineage>
        <taxon>Eukaryota</taxon>
        <taxon>Fungi</taxon>
        <taxon>Dikarya</taxon>
        <taxon>Ascomycota</taxon>
        <taxon>Pezizomycotina</taxon>
        <taxon>Eurotiomycetes</taxon>
        <taxon>Eurotiomycetidae</taxon>
        <taxon>Eurotiales</taxon>
        <taxon>Aspergillaceae</taxon>
        <taxon>Penicillium</taxon>
    </lineage>
</organism>
<gene>
    <name evidence="3" type="ORF">PENSUB_8421</name>
</gene>
<feature type="region of interest" description="Disordered" evidence="1">
    <location>
        <begin position="57"/>
        <end position="99"/>
    </location>
</feature>
<dbReference type="EMBL" id="MNBE01000656">
    <property type="protein sequence ID" value="OKO99576.1"/>
    <property type="molecule type" value="Genomic_DNA"/>
</dbReference>
<feature type="compositionally biased region" description="Polar residues" evidence="1">
    <location>
        <begin position="80"/>
        <end position="99"/>
    </location>
</feature>
<keyword evidence="2" id="KW-0812">Transmembrane</keyword>
<keyword evidence="2" id="KW-1133">Transmembrane helix</keyword>
<sequence length="99" mass="11105">MAPLPEWFQALRHHQQVVTSDPSFSEKAIVLLVVGHILILYTVLCWLGAGMESADNRDHRKTECLEGQFELQPEPRESSRSTSNDQKHGPSSSALNLHV</sequence>
<dbReference type="Proteomes" id="UP000186955">
    <property type="component" value="Unassembled WGS sequence"/>
</dbReference>